<evidence type="ECO:0000313" key="1">
    <source>
        <dbReference type="EMBL" id="ESA11952.1"/>
    </source>
</evidence>
<feature type="non-terminal residue" evidence="1">
    <location>
        <position position="1"/>
    </location>
</feature>
<reference evidence="1" key="1">
    <citation type="submission" date="2013-07" db="EMBL/GenBank/DDBJ databases">
        <title>The genome of an arbuscular mycorrhizal fungus provides insights into the evolution of the oldest plant symbiosis.</title>
        <authorList>
            <consortium name="DOE Joint Genome Institute"/>
            <person name="Tisserant E."/>
            <person name="Malbreil M."/>
            <person name="Kuo A."/>
            <person name="Kohler A."/>
            <person name="Symeonidi A."/>
            <person name="Balestrini R."/>
            <person name="Charron P."/>
            <person name="Duensing N."/>
            <person name="Frei-dit-Frey N."/>
            <person name="Gianinazzi-Pearson V."/>
            <person name="Gilbert B."/>
            <person name="Handa Y."/>
            <person name="Hijri M."/>
            <person name="Kaul R."/>
            <person name="Kawaguchi M."/>
            <person name="Krajinski F."/>
            <person name="Lammers P."/>
            <person name="Lapierre D."/>
            <person name="Masclaux F.G."/>
            <person name="Murat C."/>
            <person name="Morin E."/>
            <person name="Ndikumana S."/>
            <person name="Pagni M."/>
            <person name="Petitpierre D."/>
            <person name="Requena N."/>
            <person name="Rosikiewicz P."/>
            <person name="Riley R."/>
            <person name="Saito K."/>
            <person name="San Clemente H."/>
            <person name="Shapiro H."/>
            <person name="van Tuinen D."/>
            <person name="Becard G."/>
            <person name="Bonfante P."/>
            <person name="Paszkowski U."/>
            <person name="Shachar-Hill Y."/>
            <person name="Young J.P."/>
            <person name="Sanders I.R."/>
            <person name="Henrissat B."/>
            <person name="Rensing S.A."/>
            <person name="Grigoriev I.V."/>
            <person name="Corradi N."/>
            <person name="Roux C."/>
            <person name="Martin F."/>
        </authorList>
    </citation>
    <scope>NUCLEOTIDE SEQUENCE</scope>
    <source>
        <strain evidence="1">DAOM 197198</strain>
    </source>
</reference>
<accession>U9TWZ5</accession>
<protein>
    <submittedName>
        <fullName evidence="1">Uncharacterized protein</fullName>
    </submittedName>
</protein>
<dbReference type="HOGENOM" id="CLU_2229633_0_0_1"/>
<proteinExistence type="predicted"/>
<organism evidence="1">
    <name type="scientific">Rhizophagus irregularis (strain DAOM 181602 / DAOM 197198 / MUCL 43194)</name>
    <name type="common">Arbuscular mycorrhizal fungus</name>
    <name type="synonym">Glomus intraradices</name>
    <dbReference type="NCBI Taxonomy" id="747089"/>
    <lineage>
        <taxon>Eukaryota</taxon>
        <taxon>Fungi</taxon>
        <taxon>Fungi incertae sedis</taxon>
        <taxon>Mucoromycota</taxon>
        <taxon>Glomeromycotina</taxon>
        <taxon>Glomeromycetes</taxon>
        <taxon>Glomerales</taxon>
        <taxon>Glomeraceae</taxon>
        <taxon>Rhizophagus</taxon>
    </lineage>
</organism>
<gene>
    <name evidence="1" type="ORF">GLOINDRAFT_27683</name>
</gene>
<dbReference type="EMBL" id="KI285427">
    <property type="protein sequence ID" value="ESA11952.1"/>
    <property type="molecule type" value="Genomic_DNA"/>
</dbReference>
<sequence length="106" mass="11949">TPSGPGIRRSEHLPDLEFSETGAFQTWNLAKWAPSGPGIRCNEHLLDLEFGETGAFQTWNLVKRLLDEPGLRMLPDSLDEPRLWNIIGHLGEQNSGGDWGVYFKEM</sequence>
<dbReference type="AlphaFoldDB" id="U9TWZ5"/>
<name>U9TWZ5_RHIID</name>